<dbReference type="InterPro" id="IPR000719">
    <property type="entry name" value="Prot_kinase_dom"/>
</dbReference>
<evidence type="ECO:0000256" key="4">
    <source>
        <dbReference type="ARBA" id="ARBA00022679"/>
    </source>
</evidence>
<reference evidence="20" key="1">
    <citation type="submission" date="2021-01" db="EMBL/GenBank/DDBJ databases">
        <authorList>
            <person name="Corre E."/>
            <person name="Pelletier E."/>
            <person name="Niang G."/>
            <person name="Scheremetjew M."/>
            <person name="Finn R."/>
            <person name="Kale V."/>
            <person name="Holt S."/>
            <person name="Cochrane G."/>
            <person name="Meng A."/>
            <person name="Brown T."/>
            <person name="Cohen L."/>
        </authorList>
    </citation>
    <scope>NUCLEOTIDE SEQUENCE</scope>
    <source>
        <strain evidence="20">B650</strain>
    </source>
</reference>
<keyword evidence="7" id="KW-0256">Endoplasmic reticulum</keyword>
<feature type="domain" description="Protein kinase" evidence="19">
    <location>
        <begin position="801"/>
        <end position="1354"/>
    </location>
</feature>
<keyword evidence="11" id="KW-0325">Glycoprotein</keyword>
<sequence>MMAMTMNPLKMKMKPNSKQIKKVMNFARRKSTAGGSHKDDSSSNNHVPQVEKVLIVCGVDGTVYSLEAENGQLVGLFQSGGALVSSSSVSHVEQQEDTADSSRHDGRGRTENNKDTDDVLEQAMPVADEHQGTPSPIGIHLNYDDDDDNNSGDSVKDGAQYFNENHGPSQQQQNKRRVVPGLDGVLYTLVSDNTNQPNQNHDDDADDAHKNALKLAPLPVSVFDAVESPITTCGAGENDDHAHPCGMVMGEKHTQIFALDPSTGAVQWMQHGGNARMGFTASSSFLHNSERRRNDQNGNRRGAKSSDNVLMLQRENYIVREVDLDTGEENWNVTVGKFHALDFGQSEEEEEEDEISVATKTTAAGGIKLPVNSARTASNPHHDRRRRGKHQFGTDYGEQFVEEDEKENFPSVVFGEDGTSIIALDSKTNRILWRRRTDTVIASVFGVAHKARRSRRRSRYEWIELNVLDLDDDELYKYNPNLSLQDPRSAMKTSYLLDQSPFSDDSNSAIALYASTKDANQNEAMSVSTDVKLPRLGMHSSTLFVTANRNLKQCPKAGGLGGVEFVHGDAMCPSPQAAMQHNFDYSAAIVAPFDSHSSHINTLDGDGPFYDQAADSTITTHRTDHGLFLSWQAIAGVMAILVFGIIKGRMTYLSQKRHWEGELTRLEQSNDNSTSKKQQAISRSEHAIRDVKSSAGNILNNSNGAFMMNVPSRQSLRRVMSLPHLAADRLLKLSSPRSSLRKNFESNDSNNNEINSSPRTNTPGITRTATGTTNSSMETKQEVGLIDGIPLVQYSRYDLEFEEIRPIGEGGFGSVFQCKNKLDGREYATKKIRIESFVDAYGVATKRLSKKLKRVLREVKVLALLDHPNIVRYYTAWLELDRSEGTRTNNENSNGSYTSYANYSTTSAAGFDASKATTSYATRSRLTNGGGAGYSSYLMGGLRNRTRNGGLGGDPFGWSFGGRFSGTFSVDEEDEHGGKSGATNEASDIGFIWERSTDENEDDEQDKDGQDSGGGSSRSKPHDLAPSERVSLQSFDQDSRDIGGIRPLLDPTSIGEESSPGYFHRSTSLMSCDEEEDDENDTCDGEMPSEQAKTAGHCRGRPESSAAALEENEGAEFRRQKHILYIQMQHCTHTLHEFLASPEKRKGPYLDSSSHSLGTCASSIDIPYALQLFSQIVKGVKHVHQQGLIHRDLKPSNCFLDGSSSVKIGDFGLSRESVKGVIDDTPSSENLVAFDQPSVKKIERSTSGDVGNTAGVGTYLYASPEQISGRDYDASTDIFSLGVMLFELCFPMYTAMERAVTLKKLHNSEFPDAWQSTVAASFPTLHSLLTSMLSVQPSKRPSAATIEDNIDKILGGYTVFSLDRGGANEKGSIYLRVEADEVEGILRETTELINATSPFVMIQQYSLKGQSRKAIMEFALSLPPGGEGVELLSDVCNRLRENDHIDIVRRVTGGTREGSFDASS</sequence>
<dbReference type="InterPro" id="IPR011009">
    <property type="entry name" value="Kinase-like_dom_sf"/>
</dbReference>
<protein>
    <recommendedName>
        <fullName evidence="2">non-specific serine/threonine protein kinase</fullName>
        <ecNumber evidence="2">2.7.11.1</ecNumber>
    </recommendedName>
    <alternativeName>
        <fullName evidence="15">PRKR-like endoplasmic reticulum kinase</fullName>
    </alternativeName>
</protein>
<feature type="region of interest" description="Disordered" evidence="18">
    <location>
        <begin position="969"/>
        <end position="1113"/>
    </location>
</feature>
<dbReference type="Gene3D" id="1.10.510.10">
    <property type="entry name" value="Transferase(Phosphotransferase) domain 1"/>
    <property type="match status" value="1"/>
</dbReference>
<dbReference type="PANTHER" id="PTHR11042:SF160">
    <property type="entry name" value="EUKARYOTIC TRANSLATION INITIATION FACTOR 2-ALPHA KINASE 1"/>
    <property type="match status" value="1"/>
</dbReference>
<evidence type="ECO:0000256" key="14">
    <source>
        <dbReference type="ARBA" id="ARBA00037982"/>
    </source>
</evidence>
<dbReference type="InterPro" id="IPR050339">
    <property type="entry name" value="CC_SR_Kinase"/>
</dbReference>
<dbReference type="GO" id="GO:0005789">
    <property type="term" value="C:endoplasmic reticulum membrane"/>
    <property type="evidence" value="ECO:0007669"/>
    <property type="project" value="UniProtKB-SubCell"/>
</dbReference>
<feature type="region of interest" description="Disordered" evidence="18">
    <location>
        <begin position="87"/>
        <end position="177"/>
    </location>
</feature>
<dbReference type="PANTHER" id="PTHR11042">
    <property type="entry name" value="EUKARYOTIC TRANSLATION INITIATION FACTOR 2-ALPHA KINASE EIF2-ALPHA KINASE -RELATED"/>
    <property type="match status" value="1"/>
</dbReference>
<proteinExistence type="inferred from homology"/>
<feature type="region of interest" description="Disordered" evidence="18">
    <location>
        <begin position="665"/>
        <end position="686"/>
    </location>
</feature>
<keyword evidence="10" id="KW-0346">Stress response</keyword>
<dbReference type="GO" id="GO:0005524">
    <property type="term" value="F:ATP binding"/>
    <property type="evidence" value="ECO:0007669"/>
    <property type="project" value="UniProtKB-KW"/>
</dbReference>
<evidence type="ECO:0000256" key="15">
    <source>
        <dbReference type="ARBA" id="ARBA00041500"/>
    </source>
</evidence>
<feature type="compositionally biased region" description="Acidic residues" evidence="18">
    <location>
        <begin position="1072"/>
        <end position="1084"/>
    </location>
</feature>
<keyword evidence="6" id="KW-0418">Kinase</keyword>
<feature type="compositionally biased region" description="Low complexity" evidence="18">
    <location>
        <begin position="746"/>
        <end position="774"/>
    </location>
</feature>
<dbReference type="Gene3D" id="3.30.200.20">
    <property type="entry name" value="Phosphorylase Kinase, domain 1"/>
    <property type="match status" value="1"/>
</dbReference>
<dbReference type="GO" id="GO:0017148">
    <property type="term" value="P:negative regulation of translation"/>
    <property type="evidence" value="ECO:0007669"/>
    <property type="project" value="UniProtKB-KW"/>
</dbReference>
<evidence type="ECO:0000256" key="17">
    <source>
        <dbReference type="ARBA" id="ARBA00048977"/>
    </source>
</evidence>
<evidence type="ECO:0000256" key="16">
    <source>
        <dbReference type="ARBA" id="ARBA00048659"/>
    </source>
</evidence>
<feature type="compositionally biased region" description="Polar residues" evidence="18">
    <location>
        <begin position="666"/>
        <end position="682"/>
    </location>
</feature>
<evidence type="ECO:0000259" key="19">
    <source>
        <dbReference type="PROSITE" id="PS50011"/>
    </source>
</evidence>
<evidence type="ECO:0000256" key="6">
    <source>
        <dbReference type="ARBA" id="ARBA00022777"/>
    </source>
</evidence>
<dbReference type="InterPro" id="IPR011047">
    <property type="entry name" value="Quinoprotein_ADH-like_sf"/>
</dbReference>
<evidence type="ECO:0000256" key="9">
    <source>
        <dbReference type="ARBA" id="ARBA00022845"/>
    </source>
</evidence>
<dbReference type="GO" id="GO:0006986">
    <property type="term" value="P:response to unfolded protein"/>
    <property type="evidence" value="ECO:0007669"/>
    <property type="project" value="UniProtKB-KW"/>
</dbReference>
<comment type="subcellular location">
    <subcellularLocation>
        <location evidence="1">Endoplasmic reticulum membrane</location>
        <topology evidence="1">Single-pass membrane protein</topology>
    </subcellularLocation>
</comment>
<keyword evidence="13" id="KW-0834">Unfolded protein response</keyword>
<evidence type="ECO:0000256" key="3">
    <source>
        <dbReference type="ARBA" id="ARBA00022527"/>
    </source>
</evidence>
<dbReference type="InterPro" id="IPR008271">
    <property type="entry name" value="Ser/Thr_kinase_AS"/>
</dbReference>
<dbReference type="InterPro" id="IPR018391">
    <property type="entry name" value="PQQ_b-propeller_rpt"/>
</dbReference>
<keyword evidence="9" id="KW-0810">Translation regulation</keyword>
<evidence type="ECO:0000256" key="7">
    <source>
        <dbReference type="ARBA" id="ARBA00022824"/>
    </source>
</evidence>
<evidence type="ECO:0000313" key="20">
    <source>
        <dbReference type="EMBL" id="CAD9600705.1"/>
    </source>
</evidence>
<feature type="compositionally biased region" description="Basic and acidic residues" evidence="18">
    <location>
        <begin position="100"/>
        <end position="117"/>
    </location>
</feature>
<keyword evidence="5" id="KW-0547">Nucleotide-binding</keyword>
<keyword evidence="3" id="KW-0723">Serine/threonine-protein kinase</keyword>
<dbReference type="GO" id="GO:0004694">
    <property type="term" value="F:eukaryotic translation initiation factor 2alpha kinase activity"/>
    <property type="evidence" value="ECO:0007669"/>
    <property type="project" value="TreeGrafter"/>
</dbReference>
<dbReference type="PROSITE" id="PS00108">
    <property type="entry name" value="PROTEIN_KINASE_ST"/>
    <property type="match status" value="1"/>
</dbReference>
<evidence type="ECO:0000256" key="12">
    <source>
        <dbReference type="ARBA" id="ARBA00023193"/>
    </source>
</evidence>
<evidence type="ECO:0000256" key="10">
    <source>
        <dbReference type="ARBA" id="ARBA00023016"/>
    </source>
</evidence>
<dbReference type="EC" id="2.7.11.1" evidence="2"/>
<gene>
    <name evidence="20" type="ORF">LDAN0321_LOCUS16581</name>
</gene>
<name>A0A7S2LBQ7_9STRA</name>
<dbReference type="SMART" id="SM00220">
    <property type="entry name" value="S_TKc"/>
    <property type="match status" value="1"/>
</dbReference>
<dbReference type="SMART" id="SM00564">
    <property type="entry name" value="PQQ"/>
    <property type="match status" value="4"/>
</dbReference>
<evidence type="ECO:0000256" key="2">
    <source>
        <dbReference type="ARBA" id="ARBA00012513"/>
    </source>
</evidence>
<evidence type="ECO:0000256" key="8">
    <source>
        <dbReference type="ARBA" id="ARBA00022840"/>
    </source>
</evidence>
<comment type="catalytic activity">
    <reaction evidence="16">
        <text>L-threonyl-[protein] + ATP = O-phospho-L-threonyl-[protein] + ADP + H(+)</text>
        <dbReference type="Rhea" id="RHEA:46608"/>
        <dbReference type="Rhea" id="RHEA-COMP:11060"/>
        <dbReference type="Rhea" id="RHEA-COMP:11605"/>
        <dbReference type="ChEBI" id="CHEBI:15378"/>
        <dbReference type="ChEBI" id="CHEBI:30013"/>
        <dbReference type="ChEBI" id="CHEBI:30616"/>
        <dbReference type="ChEBI" id="CHEBI:61977"/>
        <dbReference type="ChEBI" id="CHEBI:456216"/>
        <dbReference type="EC" id="2.7.11.1"/>
    </reaction>
    <physiologicalReaction direction="left-to-right" evidence="16">
        <dbReference type="Rhea" id="RHEA:46609"/>
    </physiologicalReaction>
</comment>
<dbReference type="SUPFAM" id="SSF50998">
    <property type="entry name" value="Quinoprotein alcohol dehydrogenase-like"/>
    <property type="match status" value="1"/>
</dbReference>
<feature type="region of interest" description="Disordered" evidence="18">
    <location>
        <begin position="372"/>
        <end position="392"/>
    </location>
</feature>
<dbReference type="EMBL" id="HBGY01026771">
    <property type="protein sequence ID" value="CAD9600705.1"/>
    <property type="molecule type" value="Transcribed_RNA"/>
</dbReference>
<keyword evidence="4" id="KW-0808">Transferase</keyword>
<evidence type="ECO:0000256" key="11">
    <source>
        <dbReference type="ARBA" id="ARBA00023180"/>
    </source>
</evidence>
<dbReference type="SUPFAM" id="SSF56112">
    <property type="entry name" value="Protein kinase-like (PK-like)"/>
    <property type="match status" value="1"/>
</dbReference>
<evidence type="ECO:0000256" key="18">
    <source>
        <dbReference type="SAM" id="MobiDB-lite"/>
    </source>
</evidence>
<evidence type="ECO:0000256" key="5">
    <source>
        <dbReference type="ARBA" id="ARBA00022741"/>
    </source>
</evidence>
<evidence type="ECO:0000256" key="13">
    <source>
        <dbReference type="ARBA" id="ARBA00023230"/>
    </source>
</evidence>
<feature type="compositionally biased region" description="Polar residues" evidence="18">
    <location>
        <begin position="162"/>
        <end position="173"/>
    </location>
</feature>
<dbReference type="GO" id="GO:0005634">
    <property type="term" value="C:nucleus"/>
    <property type="evidence" value="ECO:0007669"/>
    <property type="project" value="TreeGrafter"/>
</dbReference>
<accession>A0A7S2LBQ7</accession>
<dbReference type="Pfam" id="PF00069">
    <property type="entry name" value="Pkinase"/>
    <property type="match status" value="2"/>
</dbReference>
<feature type="region of interest" description="Disordered" evidence="18">
    <location>
        <begin position="740"/>
        <end position="778"/>
    </location>
</feature>
<evidence type="ECO:0000256" key="1">
    <source>
        <dbReference type="ARBA" id="ARBA00004389"/>
    </source>
</evidence>
<organism evidence="20">
    <name type="scientific">Leptocylindrus danicus</name>
    <dbReference type="NCBI Taxonomy" id="163516"/>
    <lineage>
        <taxon>Eukaryota</taxon>
        <taxon>Sar</taxon>
        <taxon>Stramenopiles</taxon>
        <taxon>Ochrophyta</taxon>
        <taxon>Bacillariophyta</taxon>
        <taxon>Coscinodiscophyceae</taxon>
        <taxon>Chaetocerotophycidae</taxon>
        <taxon>Leptocylindrales</taxon>
        <taxon>Leptocylindraceae</taxon>
        <taxon>Leptocylindrus</taxon>
    </lineage>
</organism>
<comment type="similarity">
    <text evidence="14">Belongs to the protein kinase superfamily. Ser/Thr protein kinase family. GCN2 subfamily.</text>
</comment>
<feature type="region of interest" description="Disordered" evidence="18">
    <location>
        <begin position="284"/>
        <end position="307"/>
    </location>
</feature>
<dbReference type="PROSITE" id="PS50011">
    <property type="entry name" value="PROTEIN_KINASE_DOM"/>
    <property type="match status" value="1"/>
</dbReference>
<keyword evidence="12" id="KW-0652">Protein synthesis inhibitor</keyword>
<comment type="catalytic activity">
    <reaction evidence="17">
        <text>L-seryl-[protein] + ATP = O-phospho-L-seryl-[protein] + ADP + H(+)</text>
        <dbReference type="Rhea" id="RHEA:17989"/>
        <dbReference type="Rhea" id="RHEA-COMP:9863"/>
        <dbReference type="Rhea" id="RHEA-COMP:11604"/>
        <dbReference type="ChEBI" id="CHEBI:15378"/>
        <dbReference type="ChEBI" id="CHEBI:29999"/>
        <dbReference type="ChEBI" id="CHEBI:30616"/>
        <dbReference type="ChEBI" id="CHEBI:83421"/>
        <dbReference type="ChEBI" id="CHEBI:456216"/>
        <dbReference type="EC" id="2.7.11.1"/>
    </reaction>
    <physiologicalReaction direction="left-to-right" evidence="17">
        <dbReference type="Rhea" id="RHEA:17990"/>
    </physiologicalReaction>
</comment>
<keyword evidence="8" id="KW-0067">ATP-binding</keyword>